<feature type="compositionally biased region" description="Polar residues" evidence="5">
    <location>
        <begin position="1853"/>
        <end position="1874"/>
    </location>
</feature>
<feature type="compositionally biased region" description="Low complexity" evidence="5">
    <location>
        <begin position="1600"/>
        <end position="1615"/>
    </location>
</feature>
<feature type="compositionally biased region" description="Polar residues" evidence="5">
    <location>
        <begin position="1888"/>
        <end position="1905"/>
    </location>
</feature>
<dbReference type="FunFam" id="3.30.160.60:FF:000682">
    <property type="entry name" value="ras-responsive element-binding protein 1 isoform X1"/>
    <property type="match status" value="1"/>
</dbReference>
<keyword evidence="2 4" id="KW-0863">Zinc-finger</keyword>
<feature type="region of interest" description="Disordered" evidence="5">
    <location>
        <begin position="1600"/>
        <end position="1642"/>
    </location>
</feature>
<dbReference type="GO" id="GO:0000978">
    <property type="term" value="F:RNA polymerase II cis-regulatory region sequence-specific DNA binding"/>
    <property type="evidence" value="ECO:0007669"/>
    <property type="project" value="TreeGrafter"/>
</dbReference>
<feature type="region of interest" description="Disordered" evidence="5">
    <location>
        <begin position="1734"/>
        <end position="1769"/>
    </location>
</feature>
<feature type="domain" description="C2H2-type" evidence="6">
    <location>
        <begin position="1999"/>
        <end position="2026"/>
    </location>
</feature>
<feature type="compositionally biased region" description="Pro residues" evidence="5">
    <location>
        <begin position="408"/>
        <end position="422"/>
    </location>
</feature>
<reference evidence="7" key="1">
    <citation type="journal article" date="2023" name="G3 (Bethesda)">
        <title>A reference genome for the long-term kleptoplast-retaining sea slug Elysia crispata morphotype clarki.</title>
        <authorList>
            <person name="Eastman K.E."/>
            <person name="Pendleton A.L."/>
            <person name="Shaikh M.A."/>
            <person name="Suttiyut T."/>
            <person name="Ogas R."/>
            <person name="Tomko P."/>
            <person name="Gavelis G."/>
            <person name="Widhalm J.R."/>
            <person name="Wisecaver J.H."/>
        </authorList>
    </citation>
    <scope>NUCLEOTIDE SEQUENCE</scope>
    <source>
        <strain evidence="7">ECLA1</strain>
    </source>
</reference>
<dbReference type="GO" id="GO:0001228">
    <property type="term" value="F:DNA-binding transcription activator activity, RNA polymerase II-specific"/>
    <property type="evidence" value="ECO:0007669"/>
    <property type="project" value="TreeGrafter"/>
</dbReference>
<feature type="region of interest" description="Disordered" evidence="5">
    <location>
        <begin position="1137"/>
        <end position="1166"/>
    </location>
</feature>
<evidence type="ECO:0000259" key="6">
    <source>
        <dbReference type="PROSITE" id="PS50157"/>
    </source>
</evidence>
<feature type="domain" description="C2H2-type" evidence="6">
    <location>
        <begin position="575"/>
        <end position="602"/>
    </location>
</feature>
<sequence length="2682" mass="294032">MLASQQAILDRLNYPLDCASGGADCSYWRYGVWLDRSSSSNSKWNNSNLWAGDSLVPVSFDRDGIRMCKRRSLCLNSDSINPCVSPCWFALALPFVSELYAASVKSSVQHPHRPTPPLIPPNFLLSPSSPSSSVASPLFPSPFLPPPPHLIAHPFTPPLPPHPPTPSSSLLPPTSPFDEMARRKKSPKSIATWRTRLPDSNQHDDSNSSNASKSARCKICPVQLSDGSSPPQPPVEGHEYFIDSDGTLTIKNGVCPRSLALMLFTRVFTSQSHYEALLGENLVKFLLNLKQIVEKHQFMCPTENPLQWTNAQNVLKEYVHGSSLKFLPSALSMHDLESIHSSNPRKRAHQDDNLLRISASGQRLSDFYPAEVLDPGVEMKPTSGQIKDMRDRSSERPNVPDNFLVEPLPTPSPSPSHSPPHVPKTYQAAHKDKKNPDSGMNLTPSGSERDQRDGASDNGSVGGTSSRVTSPAPSVSSVASSLSLAEAAKQMANTKRGSKILPIASGDGGTRYLCPICALELPNDHDLTVHIRSHNSQNVSGQVTTPNTCKICGKTLSSQSSLDRHMLVHSGERPFRCKICDMSFTTNGNMHRHARIHEKNGSSAPKPPGRKPSASNSSHTQPSSSKTGRSKKESGQGQAEVLQRETAPASSSSVHPPLISEFGSDKLDLFKSQQDPILQYYNDMSLRMGQLMFPFGSHHPAFPYQHMMAESSRLPYLSPILNPFTGEVLAKRARLSSGSPHAMMAATASHAPLPYLAREIAREPSPDLRAQHSVTCNLCPKKFTSQWSLDCHMESHVIVDEQMEEENGCAKCKICKTVAKSEESLLLHTLTHHPSRKDLTEPDSKRKTPSPKSTLCQNLSSSSPSIKAASPSPSSGNRGNTVSSNNCNSNNKPDNQGFQGLDFASFTTKKFPLIAKAFCEEECEGAARALRLPVFPCSQCQMEFPVEGARDLHEVSHLPEEYTVCPTCKCHFSSSSQLQLHMLKHVSDLYFEESRNSDSSQGNTISQAHFLAQFGLVTKDIGVLPSSMLEDMLETEQEQGKDIPPPKDGKSEVLAEEKAKTIQLIKQEEKEGNEAFEGAADALNDKLRLERIEENKGDLSQAQSSILPLSSNRDKFVEKGKSSSSTSLKISPSLFGGRTAVKSAPSRSPSPLSLSGSDLGLDSQEDSSMPPLFPCKHCGMVLSSPRALKHHQRTHHEAAQFRCQVCSYTSTDKSTLLRHMRTHSGERPYKCAVCDYSFTTKANCERHLRQKHGLDRDQMAGKIKCNQYIIASSSLPTSPSVDEENILIHPSQSATSSPSPSTASNTCCPTCHVDFFNFRGLQQHLQVSPSCRIGYLCLKCKVSFISRKALISHMSSQHPSVPAQDYNRFTASLEKTGDGTIVGDMHSANVSGSNPVLMTPPPAHSHLKLKRSVIPSSTSTLHQSHQKQLLQNLPANLLALLPPGLIESASLDSQIDNTSAPGCSFSFPYENQAGLTAAASGNNDDQPLDFSSTGRSKLDSELSVSAQIGKQKKKKTQSSHATENIYEDDDDEAVMSPEEVDVPIDLSMSRMPRQPVHQSSSPGMKAVTLAQAQAIPPNKTGQSSDLGKVGVKVENTDVFRSLSGPRSSSLTSDPSEPVALTRATPKEAQPHRSPFNLSQQNSGEIDTAQSQRQMIVQKHPAFPQYISMLPPSIGKAMLLQGNLAGATTDAANLLPGLNRMVSGPGSSTESALSLQQKMAALLPDNMTLHPSVFTAGIPKTTPQVDSRSRSPMGTPPKRAGGKIEGPAVARGSLRGSRPIKQERQQTREIGLAQNRKVIIGKGSSSESDSSCDLASVNKILDATDAQRFQGFLNVVQTEDEQGYRSESIESGEDSNTSLENMYSKSLTSGESLVNKSKPIDNHSETTIKSEVVAPSQQEISSTETKVMSDEDDESKEEKTVIPSVTVNVALVDPIVFQKDIYKDDKLDLSCKKQTKPEVSDPNNMSEQAIAALIEKVSRENVCSPAKKKRNSYADSPHKFSCPYCSRCFPWLSSLNRHLLTHTGQKPFKCPRCPVTFSTKSNRERHLIRKHNVNMLDCTSKVTIDRPYKCHLCAFSSFSAACNLVRHYRDRHPELTPPAQAQDDAAGSDGEPEDMISYEDEEEYNSLAEQASLRGLSDRDIMLQNYSQDGDSNHSNSANNNYITKTVHDTHKKRNAVFSIDATENGTGLAITADKLSSSGSRADNYTNVNGVCNGGNNLGLFNTSKSGASTRPGIDDTVLTDTMKNFLDKSVRQALEDSQRRAKEEGSKFVITPAIERHLKSLSAGADSISSADSFMFANDDRKEEGAQCLICDKEFPTNQMLASHINNDHELELPYRCHLCDMAFCSRVECLQHMEHAHRVQWADICVRNNIGNIQVFATRLDKMIRKISKRQNGASATASEELSPESGQALDDKIDDVSCLSDEKDLQKAEQDKLNKSSGNQENKDRSENSEQKLSTKFQHDGSSDDGSDQSVSEKTGDEENGTDTCVLWEVASLDYLRRKFYCSVCPKRYWSVTDLRTHMRSHTGERPHKCSVCMRRFSLKNSLTRHIARHHADHSSKAGTPTTEELPFSHERTHGDDIEENDDPMNQTETIEHTTKCDKSENQIANHDQTCNEEDKARSTNCMSEKTFVAGNDVHTRRKTSENGEGSDEDMLHNLLGVESSTIDQIFAARDSAASLLGV</sequence>
<evidence type="ECO:0000256" key="3">
    <source>
        <dbReference type="ARBA" id="ARBA00022833"/>
    </source>
</evidence>
<feature type="region of interest" description="Disordered" evidence="5">
    <location>
        <begin position="2093"/>
        <end position="2113"/>
    </location>
</feature>
<dbReference type="PROSITE" id="PS00028">
    <property type="entry name" value="ZINC_FINGER_C2H2_1"/>
    <property type="match status" value="14"/>
</dbReference>
<keyword evidence="3" id="KW-0862">Zinc</keyword>
<dbReference type="InterPro" id="IPR036236">
    <property type="entry name" value="Znf_C2H2_sf"/>
</dbReference>
<dbReference type="Proteomes" id="UP001283361">
    <property type="component" value="Unassembled WGS sequence"/>
</dbReference>
<feature type="domain" description="C2H2-type" evidence="6">
    <location>
        <begin position="774"/>
        <end position="796"/>
    </location>
</feature>
<feature type="compositionally biased region" description="Pro residues" evidence="5">
    <location>
        <begin position="150"/>
        <end position="166"/>
    </location>
</feature>
<feature type="domain" description="C2H2-type" evidence="6">
    <location>
        <begin position="2307"/>
        <end position="2335"/>
    </location>
</feature>
<feature type="domain" description="C2H2-type" evidence="6">
    <location>
        <begin position="1201"/>
        <end position="1228"/>
    </location>
</feature>
<feature type="compositionally biased region" description="Polar residues" evidence="5">
    <location>
        <begin position="850"/>
        <end position="859"/>
    </location>
</feature>
<feature type="compositionally biased region" description="Polar residues" evidence="5">
    <location>
        <begin position="1740"/>
        <end position="1751"/>
    </location>
</feature>
<dbReference type="PANTHER" id="PTHR46451:SF1">
    <property type="entry name" value="RAS-RESPONSIVE ELEMENT-BINDING PROTEIN 1"/>
    <property type="match status" value="1"/>
</dbReference>
<feature type="region of interest" description="Disordered" evidence="5">
    <location>
        <begin position="150"/>
        <end position="214"/>
    </location>
</feature>
<feature type="region of interest" description="Disordered" evidence="5">
    <location>
        <begin position="828"/>
        <end position="891"/>
    </location>
</feature>
<feature type="region of interest" description="Disordered" evidence="5">
    <location>
        <begin position="1477"/>
        <end position="1534"/>
    </location>
</feature>
<feature type="compositionally biased region" description="Low complexity" evidence="5">
    <location>
        <begin position="1143"/>
        <end position="1166"/>
    </location>
</feature>
<feature type="domain" description="C2H2-type" evidence="6">
    <location>
        <begin position="1173"/>
        <end position="1195"/>
    </location>
</feature>
<dbReference type="EMBL" id="JAWDGP010004277">
    <property type="protein sequence ID" value="KAK3765790.1"/>
    <property type="molecule type" value="Genomic_DNA"/>
</dbReference>
<feature type="compositionally biased region" description="Polar residues" evidence="5">
    <location>
        <begin position="613"/>
        <end position="627"/>
    </location>
</feature>
<accession>A0AAE0ZAU2</accession>
<feature type="compositionally biased region" description="Basic and acidic residues" evidence="5">
    <location>
        <begin position="1877"/>
        <end position="1887"/>
    </location>
</feature>
<dbReference type="FunFam" id="3.30.160.60:FF:002095">
    <property type="entry name" value="ras-responsive element-binding protein 1"/>
    <property type="match status" value="1"/>
</dbReference>
<feature type="domain" description="C2H2-type" evidence="6">
    <location>
        <begin position="2531"/>
        <end position="2558"/>
    </location>
</feature>
<evidence type="ECO:0000313" key="7">
    <source>
        <dbReference type="EMBL" id="KAK3765790.1"/>
    </source>
</evidence>
<keyword evidence="8" id="KW-1185">Reference proteome</keyword>
<name>A0AAE0ZAU2_9GAST</name>
<feature type="compositionally biased region" description="Acidic residues" evidence="5">
    <location>
        <begin position="1525"/>
        <end position="1534"/>
    </location>
</feature>
<feature type="compositionally biased region" description="Basic and acidic residues" evidence="5">
    <location>
        <begin position="2570"/>
        <end position="2579"/>
    </location>
</feature>
<organism evidence="7 8">
    <name type="scientific">Elysia crispata</name>
    <name type="common">lettuce slug</name>
    <dbReference type="NCBI Taxonomy" id="231223"/>
    <lineage>
        <taxon>Eukaryota</taxon>
        <taxon>Metazoa</taxon>
        <taxon>Spiralia</taxon>
        <taxon>Lophotrochozoa</taxon>
        <taxon>Mollusca</taxon>
        <taxon>Gastropoda</taxon>
        <taxon>Heterobranchia</taxon>
        <taxon>Euthyneura</taxon>
        <taxon>Panpulmonata</taxon>
        <taxon>Sacoglossa</taxon>
        <taxon>Placobranchoidea</taxon>
        <taxon>Plakobranchidae</taxon>
        <taxon>Elysia</taxon>
    </lineage>
</organism>
<dbReference type="GO" id="GO:0005634">
    <property type="term" value="C:nucleus"/>
    <property type="evidence" value="ECO:0007669"/>
    <property type="project" value="TreeGrafter"/>
</dbReference>
<evidence type="ECO:0000256" key="1">
    <source>
        <dbReference type="ARBA" id="ARBA00022723"/>
    </source>
</evidence>
<dbReference type="SUPFAM" id="SSF57667">
    <property type="entry name" value="beta-beta-alpha zinc fingers"/>
    <property type="match status" value="7"/>
</dbReference>
<dbReference type="Pfam" id="PF13909">
    <property type="entry name" value="zf-H2C2_5"/>
    <property type="match status" value="1"/>
</dbReference>
<keyword evidence="1" id="KW-0479">Metal-binding</keyword>
<dbReference type="InterPro" id="IPR052795">
    <property type="entry name" value="RREB1"/>
</dbReference>
<evidence type="ECO:0000256" key="5">
    <source>
        <dbReference type="SAM" id="MobiDB-lite"/>
    </source>
</evidence>
<gene>
    <name evidence="7" type="ORF">RRG08_026261</name>
</gene>
<feature type="region of interest" description="Disordered" evidence="5">
    <location>
        <begin position="1838"/>
        <end position="1919"/>
    </location>
</feature>
<protein>
    <recommendedName>
        <fullName evidence="6">C2H2-type domain-containing protein</fullName>
    </recommendedName>
</protein>
<proteinExistence type="predicted"/>
<dbReference type="Gene3D" id="3.30.160.60">
    <property type="entry name" value="Classic Zinc Finger"/>
    <property type="match status" value="12"/>
</dbReference>
<feature type="compositionally biased region" description="Low complexity" evidence="5">
    <location>
        <begin position="463"/>
        <end position="474"/>
    </location>
</feature>
<feature type="compositionally biased region" description="Low complexity" evidence="5">
    <location>
        <begin position="860"/>
        <end position="875"/>
    </location>
</feature>
<feature type="compositionally biased region" description="Basic and acidic residues" evidence="5">
    <location>
        <begin position="836"/>
        <end position="846"/>
    </location>
</feature>
<feature type="domain" description="C2H2-type" evidence="6">
    <location>
        <begin position="2503"/>
        <end position="2530"/>
    </location>
</feature>
<dbReference type="Pfam" id="PF00096">
    <property type="entry name" value="zf-C2H2"/>
    <property type="match status" value="4"/>
</dbReference>
<dbReference type="InterPro" id="IPR013087">
    <property type="entry name" value="Znf_C2H2_type"/>
</dbReference>
<dbReference type="SMART" id="SM00355">
    <property type="entry name" value="ZnF_C2H2"/>
    <property type="match status" value="19"/>
</dbReference>
<feature type="domain" description="C2H2-type" evidence="6">
    <location>
        <begin position="547"/>
        <end position="574"/>
    </location>
</feature>
<evidence type="ECO:0000313" key="8">
    <source>
        <dbReference type="Proteomes" id="UP001283361"/>
    </source>
</evidence>
<feature type="region of interest" description="Disordered" evidence="5">
    <location>
        <begin position="2551"/>
        <end position="2586"/>
    </location>
</feature>
<feature type="compositionally biased region" description="Polar residues" evidence="5">
    <location>
        <begin position="1479"/>
        <end position="1495"/>
    </location>
</feature>
<feature type="compositionally biased region" description="Basic and acidic residues" evidence="5">
    <location>
        <begin position="2444"/>
        <end position="2453"/>
    </location>
</feature>
<feature type="region of interest" description="Disordered" evidence="5">
    <location>
        <begin position="598"/>
        <end position="658"/>
    </location>
</feature>
<dbReference type="PROSITE" id="PS50157">
    <property type="entry name" value="ZINC_FINGER_C2H2_2"/>
    <property type="match status" value="11"/>
</dbReference>
<feature type="region of interest" description="Disordered" evidence="5">
    <location>
        <begin position="372"/>
        <end position="474"/>
    </location>
</feature>
<dbReference type="FunFam" id="3.30.160.60:FF:001788">
    <property type="entry name" value="ras-responsive element-binding protein 1"/>
    <property type="match status" value="1"/>
</dbReference>
<dbReference type="PANTHER" id="PTHR46451">
    <property type="entry name" value="RAS-RESPONSIVE ELEMENT-BINDING PROTEIN 1"/>
    <property type="match status" value="1"/>
</dbReference>
<dbReference type="GO" id="GO:0008270">
    <property type="term" value="F:zinc ion binding"/>
    <property type="evidence" value="ECO:0007669"/>
    <property type="project" value="UniProtKB-KW"/>
</dbReference>
<evidence type="ECO:0000256" key="4">
    <source>
        <dbReference type="PROSITE-ProRule" id="PRU00042"/>
    </source>
</evidence>
<comment type="caution">
    <text evidence="7">The sequence shown here is derived from an EMBL/GenBank/DDBJ whole genome shotgun (WGS) entry which is preliminary data.</text>
</comment>
<dbReference type="FunFam" id="3.30.160.60:FF:000446">
    <property type="entry name" value="Zinc finger protein"/>
    <property type="match status" value="1"/>
</dbReference>
<feature type="domain" description="C2H2-type" evidence="6">
    <location>
        <begin position="512"/>
        <end position="539"/>
    </location>
</feature>
<evidence type="ECO:0000256" key="2">
    <source>
        <dbReference type="ARBA" id="ARBA00022771"/>
    </source>
</evidence>
<feature type="region of interest" description="Disordered" evidence="5">
    <location>
        <begin position="2431"/>
        <end position="2483"/>
    </location>
</feature>
<feature type="domain" description="C2H2-type" evidence="6">
    <location>
        <begin position="1229"/>
        <end position="1257"/>
    </location>
</feature>